<sequence>MDMKFVTVLVVLAVTVSQTSETCKLGKLTRISGSWDQRECFAARVIYCQWRKTKIESSFKNWMSIRPQDKQDGLQPVLRKLVHVISKKEDPENYKLVNLISAHGKTMKKIIQESISQDLKDKMVIRSGQHGFVKGTSCLTNLIAISNNDLQGLIMREEA</sequence>
<keyword evidence="3" id="KW-1185">Reference proteome</keyword>
<comment type="caution">
    <text evidence="2">The sequence shown here is derived from an EMBL/GenBank/DDBJ whole genome shotgun (WGS) entry which is preliminary data.</text>
</comment>
<dbReference type="STRING" id="333673.A0A3M0KVG5"/>
<proteinExistence type="predicted"/>
<dbReference type="EMBL" id="QRBI01000102">
    <property type="protein sequence ID" value="RMC16691.1"/>
    <property type="molecule type" value="Genomic_DNA"/>
</dbReference>
<organism evidence="2 3">
    <name type="scientific">Hirundo rustica rustica</name>
    <dbReference type="NCBI Taxonomy" id="333673"/>
    <lineage>
        <taxon>Eukaryota</taxon>
        <taxon>Metazoa</taxon>
        <taxon>Chordata</taxon>
        <taxon>Craniata</taxon>
        <taxon>Vertebrata</taxon>
        <taxon>Euteleostomi</taxon>
        <taxon>Archelosauria</taxon>
        <taxon>Archosauria</taxon>
        <taxon>Dinosauria</taxon>
        <taxon>Saurischia</taxon>
        <taxon>Theropoda</taxon>
        <taxon>Coelurosauria</taxon>
        <taxon>Aves</taxon>
        <taxon>Neognathae</taxon>
        <taxon>Neoaves</taxon>
        <taxon>Telluraves</taxon>
        <taxon>Australaves</taxon>
        <taxon>Passeriformes</taxon>
        <taxon>Sylvioidea</taxon>
        <taxon>Hirundinidae</taxon>
        <taxon>Hirundo</taxon>
    </lineage>
</organism>
<feature type="chain" id="PRO_5018003932" description="Reverse transcriptase domain-containing protein" evidence="1">
    <location>
        <begin position="20"/>
        <end position="159"/>
    </location>
</feature>
<keyword evidence="1" id="KW-0732">Signal</keyword>
<protein>
    <recommendedName>
        <fullName evidence="4">Reverse transcriptase domain-containing protein</fullName>
    </recommendedName>
</protein>
<evidence type="ECO:0008006" key="4">
    <source>
        <dbReference type="Google" id="ProtNLM"/>
    </source>
</evidence>
<evidence type="ECO:0000256" key="1">
    <source>
        <dbReference type="SAM" id="SignalP"/>
    </source>
</evidence>
<reference evidence="2 3" key="1">
    <citation type="submission" date="2018-07" db="EMBL/GenBank/DDBJ databases">
        <title>A high quality draft genome assembly of the barn swallow (H. rustica rustica).</title>
        <authorList>
            <person name="Formenti G."/>
            <person name="Chiara M."/>
            <person name="Poveda L."/>
            <person name="Francoijs K.-J."/>
            <person name="Bonisoli-Alquati A."/>
            <person name="Canova L."/>
            <person name="Gianfranceschi L."/>
            <person name="Horner D.S."/>
            <person name="Saino N."/>
        </authorList>
    </citation>
    <scope>NUCLEOTIDE SEQUENCE [LARGE SCALE GENOMIC DNA]</scope>
    <source>
        <strain evidence="2">Chelidonia</strain>
        <tissue evidence="2">Blood</tissue>
    </source>
</reference>
<feature type="signal peptide" evidence="1">
    <location>
        <begin position="1"/>
        <end position="19"/>
    </location>
</feature>
<dbReference type="OrthoDB" id="10063195at2759"/>
<dbReference type="Proteomes" id="UP000269221">
    <property type="component" value="Unassembled WGS sequence"/>
</dbReference>
<evidence type="ECO:0000313" key="3">
    <source>
        <dbReference type="Proteomes" id="UP000269221"/>
    </source>
</evidence>
<accession>A0A3M0KVG5</accession>
<gene>
    <name evidence="2" type="ORF">DUI87_06630</name>
</gene>
<dbReference type="AlphaFoldDB" id="A0A3M0KVG5"/>
<name>A0A3M0KVG5_HIRRU</name>
<evidence type="ECO:0000313" key="2">
    <source>
        <dbReference type="EMBL" id="RMC16691.1"/>
    </source>
</evidence>